<gene>
    <name evidence="1" type="ORF">PCOR1329_LOCUS18676</name>
</gene>
<keyword evidence="2" id="KW-1185">Reference proteome</keyword>
<protein>
    <submittedName>
        <fullName evidence="1">Uncharacterized protein</fullName>
    </submittedName>
</protein>
<dbReference type="PANTHER" id="PTHR33050">
    <property type="entry name" value="REVERSE TRANSCRIPTASE DOMAIN-CONTAINING PROTEIN"/>
    <property type="match status" value="1"/>
</dbReference>
<dbReference type="EMBL" id="CAUYUJ010005892">
    <property type="protein sequence ID" value="CAK0815360.1"/>
    <property type="molecule type" value="Genomic_DNA"/>
</dbReference>
<dbReference type="PANTHER" id="PTHR33050:SF7">
    <property type="entry name" value="RIBONUCLEASE H"/>
    <property type="match status" value="1"/>
</dbReference>
<organism evidence="1 2">
    <name type="scientific">Prorocentrum cordatum</name>
    <dbReference type="NCBI Taxonomy" id="2364126"/>
    <lineage>
        <taxon>Eukaryota</taxon>
        <taxon>Sar</taxon>
        <taxon>Alveolata</taxon>
        <taxon>Dinophyceae</taxon>
        <taxon>Prorocentrales</taxon>
        <taxon>Prorocentraceae</taxon>
        <taxon>Prorocentrum</taxon>
    </lineage>
</organism>
<reference evidence="1" key="1">
    <citation type="submission" date="2023-10" db="EMBL/GenBank/DDBJ databases">
        <authorList>
            <person name="Chen Y."/>
            <person name="Shah S."/>
            <person name="Dougan E. K."/>
            <person name="Thang M."/>
            <person name="Chan C."/>
        </authorList>
    </citation>
    <scope>NUCLEOTIDE SEQUENCE [LARGE SCALE GENOMIC DNA]</scope>
</reference>
<proteinExistence type="predicted"/>
<dbReference type="SUPFAM" id="SSF56672">
    <property type="entry name" value="DNA/RNA polymerases"/>
    <property type="match status" value="1"/>
</dbReference>
<sequence length="657" mass="73253">MRHLLTIIGDPDTQLMDIAAAGFHTGVNYPIEFSGVWRHGQHQNADDLQLESFDTNWKSVEEDPETASRLIQEEIDAGFVREFQGTLEQARARWPSGVAVGKLGIASSDNRDPRLCLDSTAPHVNDKVQLYEKAFNPCLEDIASAEVVQHPSPGVGFTVDVSKAHKRLRIREEERGLVMFQHQQRLYHYVVCHFGGKFSAAWWSRMGAALIRLCHHFIFVQHGGWLHVDDFLFRLEEQSAILLAVSICCFLHVLGCPISWHKVSFGRQVRWIGVEVNFYACFCQVPEEKRAKTLDLIAKVIGMGARLPRKEVEGLVGLLLWFTAALPALRPWLSEFYRVLARPTASLISLSRLQLAEAMQLADGAFVMRAHAAHSGLRQGWRVISVGGKDVSSPQQAAEVQPNVRGRIWARVLNPRSRIIAAPEGFDRTLMAWARTLRGIPIQASFRPPLSLPGCAAADAFANGSAWGIGGWCSAEASNPSPDSCWWFALQGISDLPQDWQLGPKAQPLISCFELLAQIALLVCRLRSPVPAAGRILLRQGADNTTSGAAIMKGFTASHPLRHFVQLATRWSSIARARVKLEIDHVPGVDNKWADALSRNFGWIQHFFPKDQRVHIDLSDLLSPGGRAHLHPDHERWPGHLRSLAAASLRWHVPHSF</sequence>
<name>A0ABN9R8Y6_9DINO</name>
<comment type="caution">
    <text evidence="1">The sequence shown here is derived from an EMBL/GenBank/DDBJ whole genome shotgun (WGS) entry which is preliminary data.</text>
</comment>
<accession>A0ABN9R8Y6</accession>
<dbReference type="Proteomes" id="UP001189429">
    <property type="component" value="Unassembled WGS sequence"/>
</dbReference>
<evidence type="ECO:0000313" key="2">
    <source>
        <dbReference type="Proteomes" id="UP001189429"/>
    </source>
</evidence>
<dbReference type="InterPro" id="IPR052055">
    <property type="entry name" value="Hepadnavirus_pol/RT"/>
</dbReference>
<evidence type="ECO:0000313" key="1">
    <source>
        <dbReference type="EMBL" id="CAK0815360.1"/>
    </source>
</evidence>
<dbReference type="InterPro" id="IPR043502">
    <property type="entry name" value="DNA/RNA_pol_sf"/>
</dbReference>